<name>B5D1I4_PHOPM</name>
<accession>B5D1I4</accession>
<proteinExistence type="predicted"/>
<dbReference type="Proteomes" id="UP000003452">
    <property type="component" value="Unassembled WGS sequence"/>
</dbReference>
<evidence type="ECO:0000313" key="1">
    <source>
        <dbReference type="EMBL" id="EDY94427.1"/>
    </source>
</evidence>
<dbReference type="EMBL" id="ABQC02000023">
    <property type="protein sequence ID" value="EDY94427.1"/>
    <property type="molecule type" value="Genomic_DNA"/>
</dbReference>
<gene>
    <name evidence="1" type="ORF">BACPLE_02828</name>
</gene>
<comment type="caution">
    <text evidence="1">The sequence shown here is derived from an EMBL/GenBank/DDBJ whole genome shotgun (WGS) entry which is preliminary data.</text>
</comment>
<reference evidence="1 2" key="2">
    <citation type="submission" date="2008-08" db="EMBL/GenBank/DDBJ databases">
        <authorList>
            <person name="Fulton L."/>
            <person name="Clifton S."/>
            <person name="Fulton B."/>
            <person name="Xu J."/>
            <person name="Minx P."/>
            <person name="Pepin K.H."/>
            <person name="Johnson M."/>
            <person name="Thiruvilangam P."/>
            <person name="Bhonagiri V."/>
            <person name="Nash W.E."/>
            <person name="Mardis E.R."/>
            <person name="Wilson R.K."/>
        </authorList>
    </citation>
    <scope>NUCLEOTIDE SEQUENCE [LARGE SCALE GENOMIC DNA]</scope>
    <source>
        <strain evidence="2">DSM 17135 / JCM 12973 / M2</strain>
    </source>
</reference>
<reference evidence="1 2" key="1">
    <citation type="submission" date="2008-08" db="EMBL/GenBank/DDBJ databases">
        <title>Draft genome sequence of Bacteroides plebeius (DSM 17135).</title>
        <authorList>
            <person name="Sudarsanam P."/>
            <person name="Ley R."/>
            <person name="Guruge J."/>
            <person name="Turnbaugh P.J."/>
            <person name="Mahowald M."/>
            <person name="Liep D."/>
            <person name="Gordon J."/>
        </authorList>
    </citation>
    <scope>NUCLEOTIDE SEQUENCE [LARGE SCALE GENOMIC DNA]</scope>
    <source>
        <strain evidence="2">DSM 17135 / JCM 12973 / M2</strain>
    </source>
</reference>
<sequence>MDKKILSNYKFCRFGYCNKVVQAYNRQTGKTPPEKKKRKNIYK</sequence>
<evidence type="ECO:0000313" key="2">
    <source>
        <dbReference type="Proteomes" id="UP000003452"/>
    </source>
</evidence>
<dbReference type="AlphaFoldDB" id="B5D1I4"/>
<dbReference type="HOGENOM" id="CLU_3229803_0_0_10"/>
<protein>
    <submittedName>
        <fullName evidence="1">Uncharacterized protein</fullName>
    </submittedName>
</protein>
<organism evidence="1 2">
    <name type="scientific">Phocaeicola plebeius (strain DSM 17135 / JCM 12973 / CCUG 54634 / M2)</name>
    <name type="common">Bacteroides plebeius</name>
    <dbReference type="NCBI Taxonomy" id="484018"/>
    <lineage>
        <taxon>Bacteria</taxon>
        <taxon>Pseudomonadati</taxon>
        <taxon>Bacteroidota</taxon>
        <taxon>Bacteroidia</taxon>
        <taxon>Bacteroidales</taxon>
        <taxon>Bacteroidaceae</taxon>
        <taxon>Phocaeicola</taxon>
    </lineage>
</organism>